<dbReference type="Pfam" id="PF00201">
    <property type="entry name" value="UDPGT"/>
    <property type="match status" value="1"/>
</dbReference>
<dbReference type="PANTHER" id="PTHR11926">
    <property type="entry name" value="GLUCOSYL/GLUCURONOSYL TRANSFERASES"/>
    <property type="match status" value="1"/>
</dbReference>
<comment type="caution">
    <text evidence="3">The sequence shown here is derived from an EMBL/GenBank/DDBJ whole genome shotgun (WGS) entry which is preliminary data.</text>
</comment>
<dbReference type="CDD" id="cd03784">
    <property type="entry name" value="GT1_Gtf-like"/>
    <property type="match status" value="1"/>
</dbReference>
<proteinExistence type="inferred from homology"/>
<comment type="similarity">
    <text evidence="1">Belongs to the UDP-glycosyltransferase family.</text>
</comment>
<dbReference type="GO" id="GO:0080044">
    <property type="term" value="F:quercetin 7-O-glucosyltransferase activity"/>
    <property type="evidence" value="ECO:0007669"/>
    <property type="project" value="TreeGrafter"/>
</dbReference>
<dbReference type="PANTHER" id="PTHR11926:SF870">
    <property type="entry name" value="UDP-GLYCOSYLTRANSFERASE 75B1"/>
    <property type="match status" value="1"/>
</dbReference>
<dbReference type="InterPro" id="IPR002213">
    <property type="entry name" value="UDP_glucos_trans"/>
</dbReference>
<keyword evidence="4" id="KW-1185">Reference proteome</keyword>
<accession>A0A9Q1JX73</accession>
<dbReference type="OrthoDB" id="5835829at2759"/>
<dbReference type="InterPro" id="IPR035595">
    <property type="entry name" value="UDP_glycos_trans_CS"/>
</dbReference>
<evidence type="ECO:0000313" key="3">
    <source>
        <dbReference type="EMBL" id="KAJ8432728.1"/>
    </source>
</evidence>
<dbReference type="Proteomes" id="UP001153076">
    <property type="component" value="Unassembled WGS sequence"/>
</dbReference>
<evidence type="ECO:0000313" key="4">
    <source>
        <dbReference type="Proteomes" id="UP001153076"/>
    </source>
</evidence>
<dbReference type="PROSITE" id="PS00375">
    <property type="entry name" value="UDPGT"/>
    <property type="match status" value="1"/>
</dbReference>
<protein>
    <submittedName>
        <fullName evidence="3">Uncharacterized protein</fullName>
    </submittedName>
</protein>
<dbReference type="Gene3D" id="3.40.50.2000">
    <property type="entry name" value="Glycogen Phosphorylase B"/>
    <property type="match status" value="2"/>
</dbReference>
<gene>
    <name evidence="3" type="ORF">Cgig2_028644</name>
</gene>
<evidence type="ECO:0000256" key="2">
    <source>
        <dbReference type="ARBA" id="ARBA00022679"/>
    </source>
</evidence>
<dbReference type="SUPFAM" id="SSF53756">
    <property type="entry name" value="UDP-Glycosyltransferase/glycogen phosphorylase"/>
    <property type="match status" value="1"/>
</dbReference>
<evidence type="ECO:0000256" key="1">
    <source>
        <dbReference type="ARBA" id="ARBA00009995"/>
    </source>
</evidence>
<dbReference type="AlphaFoldDB" id="A0A9Q1JX73"/>
<organism evidence="3 4">
    <name type="scientific">Carnegiea gigantea</name>
    <dbReference type="NCBI Taxonomy" id="171969"/>
    <lineage>
        <taxon>Eukaryota</taxon>
        <taxon>Viridiplantae</taxon>
        <taxon>Streptophyta</taxon>
        <taxon>Embryophyta</taxon>
        <taxon>Tracheophyta</taxon>
        <taxon>Spermatophyta</taxon>
        <taxon>Magnoliopsida</taxon>
        <taxon>eudicotyledons</taxon>
        <taxon>Gunneridae</taxon>
        <taxon>Pentapetalae</taxon>
        <taxon>Caryophyllales</taxon>
        <taxon>Cactineae</taxon>
        <taxon>Cactaceae</taxon>
        <taxon>Cactoideae</taxon>
        <taxon>Echinocereeae</taxon>
        <taxon>Carnegiea</taxon>
    </lineage>
</organism>
<keyword evidence="2" id="KW-0808">Transferase</keyword>
<dbReference type="FunFam" id="3.40.50.2000:FF:000019">
    <property type="entry name" value="Glycosyltransferase"/>
    <property type="match status" value="1"/>
</dbReference>
<name>A0A9Q1JX73_9CARY</name>
<sequence length="672" mass="75925">MEEPRPHFLLVTFPAQGHINPALEFAKRLLRGGANVTFSTSVSARRCFDKASIPEGLTFAAFSDGHDDGFKPTDGDVQTYLSKFRQSGVQTVAELLEKSVAEGNHVTCLVYTLLIPWAAEVAREYHVPSALLWIQPAAVFDIYYYYFNGYKDVVDECEKDPSWSLELPGFPVILTARDLPSFLLPSTPYPYTFGLPTFQVQIEALGKMDNPKVLVNTFDALESDALRSIDSARPELIPIGPLLPTAFLDGRDPTDKSSSEDFFGCSRNGDCIKWLSSQEKSSVIYVSFGSISVLSKTQMKELGQALIQTRRPFLWVIREEARKGQKEKEEDESNEVELSCMEELRKRGLIVTWCSQVEVLSHPAVGCFVTHCGWNSTFESLTSGVPLVAFPQWTDQTTNAKLVEDLWKTGVRVKVSAEEQGLVKSEEIKRCVEVVMESEEIRENAKRWRELAVEAAKEGGSSHINLKTFIEEVVNHFTCPCWSTISSSLGLQKWHVNFMCRHLHHESNLQSYLIFIITTLRITKTSVREISVVIEVNGVASQSQKPMIQPLFNPLSLYLHYRGKLRRTIPEILIDVLQALESNGLRSIDIDRLKLIPIEPLLPSAFSNRRDPAHKSSSRDLFQFPEEGNYIEWLSPQEKSSMICYLGAYVQLGNDLVPTHRSFLWVIQEKEC</sequence>
<dbReference type="GO" id="GO:0080043">
    <property type="term" value="F:quercetin 3-O-glucosyltransferase activity"/>
    <property type="evidence" value="ECO:0007669"/>
    <property type="project" value="TreeGrafter"/>
</dbReference>
<reference evidence="3" key="1">
    <citation type="submission" date="2022-04" db="EMBL/GenBank/DDBJ databases">
        <title>Carnegiea gigantea Genome sequencing and assembly v2.</title>
        <authorList>
            <person name="Copetti D."/>
            <person name="Sanderson M.J."/>
            <person name="Burquez A."/>
            <person name="Wojciechowski M.F."/>
        </authorList>
    </citation>
    <scope>NUCLEOTIDE SEQUENCE</scope>
    <source>
        <strain evidence="3">SGP5-SGP5p</strain>
        <tissue evidence="3">Aerial part</tissue>
    </source>
</reference>
<dbReference type="EMBL" id="JAKOGI010000587">
    <property type="protein sequence ID" value="KAJ8432728.1"/>
    <property type="molecule type" value="Genomic_DNA"/>
</dbReference>